<feature type="region of interest" description="Disordered" evidence="1">
    <location>
        <begin position="86"/>
        <end position="106"/>
    </location>
</feature>
<accession>A0AA86T5C0</accession>
<reference evidence="2" key="1">
    <citation type="submission" date="2023-10" db="EMBL/GenBank/DDBJ databases">
        <authorList>
            <person name="Domelevo Entfellner J.-B."/>
        </authorList>
    </citation>
    <scope>NUCLEOTIDE SEQUENCE</scope>
</reference>
<evidence type="ECO:0000256" key="1">
    <source>
        <dbReference type="SAM" id="MobiDB-lite"/>
    </source>
</evidence>
<protein>
    <submittedName>
        <fullName evidence="2">Uncharacterized protein</fullName>
    </submittedName>
</protein>
<feature type="region of interest" description="Disordered" evidence="1">
    <location>
        <begin position="271"/>
        <end position="293"/>
    </location>
</feature>
<organism evidence="2 3">
    <name type="scientific">Sphenostylis stenocarpa</name>
    <dbReference type="NCBI Taxonomy" id="92480"/>
    <lineage>
        <taxon>Eukaryota</taxon>
        <taxon>Viridiplantae</taxon>
        <taxon>Streptophyta</taxon>
        <taxon>Embryophyta</taxon>
        <taxon>Tracheophyta</taxon>
        <taxon>Spermatophyta</taxon>
        <taxon>Magnoliopsida</taxon>
        <taxon>eudicotyledons</taxon>
        <taxon>Gunneridae</taxon>
        <taxon>Pentapetalae</taxon>
        <taxon>rosids</taxon>
        <taxon>fabids</taxon>
        <taxon>Fabales</taxon>
        <taxon>Fabaceae</taxon>
        <taxon>Papilionoideae</taxon>
        <taxon>50 kb inversion clade</taxon>
        <taxon>NPAAA clade</taxon>
        <taxon>indigoferoid/millettioid clade</taxon>
        <taxon>Phaseoleae</taxon>
        <taxon>Sphenostylis</taxon>
    </lineage>
</organism>
<evidence type="ECO:0000313" key="2">
    <source>
        <dbReference type="EMBL" id="CAJ1972050.1"/>
    </source>
</evidence>
<feature type="compositionally biased region" description="Basic and acidic residues" evidence="1">
    <location>
        <begin position="93"/>
        <end position="106"/>
    </location>
</feature>
<gene>
    <name evidence="2" type="ORF">AYBTSS11_LOCUS24062</name>
</gene>
<dbReference type="Proteomes" id="UP001189624">
    <property type="component" value="Chromosome 8"/>
</dbReference>
<keyword evidence="3" id="KW-1185">Reference proteome</keyword>
<proteinExistence type="predicted"/>
<dbReference type="EMBL" id="OY731405">
    <property type="protein sequence ID" value="CAJ1972050.1"/>
    <property type="molecule type" value="Genomic_DNA"/>
</dbReference>
<evidence type="ECO:0000313" key="3">
    <source>
        <dbReference type="Proteomes" id="UP001189624"/>
    </source>
</evidence>
<sequence>MRNVVRILDASLSSKFPSLLHRKNDEVAGIFNSSSSLPKEMQMQKSFNKSSLVQPCNKRRRSAFSPKIVSCKNRLSKHLSYKVANESESNSDADIHTDPGVSDTKKLRKDLTSDSFEQFHIKEPSSYEEPENTKLSPFYWKKENDHRITRPLVCGKYGEICNRDLAREVQKPAKIVSLNNVLKSSKRCLGHTHGKPRLTSKKKRKILSIGTNSGYCCEEHIETQNTIISNETNVDVSLENMERVGKQDAKAKAKQGVSVGNRAIVPLKVKNKDNRKHRSINELTAKGELSRAT</sequence>
<name>A0AA86T5C0_9FABA</name>
<dbReference type="Gramene" id="rna-AYBTSS11_LOCUS24062">
    <property type="protein sequence ID" value="CAJ1972050.1"/>
    <property type="gene ID" value="gene-AYBTSS11_LOCUS24062"/>
</dbReference>
<dbReference type="AlphaFoldDB" id="A0AA86T5C0"/>